<feature type="compositionally biased region" description="Basic and acidic residues" evidence="2">
    <location>
        <begin position="417"/>
        <end position="427"/>
    </location>
</feature>
<dbReference type="PANTHER" id="PTHR18964:SF149">
    <property type="entry name" value="BIFUNCTIONAL UDP-N-ACETYLGLUCOSAMINE 2-EPIMERASE_N-ACETYLMANNOSAMINE KINASE"/>
    <property type="match status" value="1"/>
</dbReference>
<dbReference type="KEGG" id="mik:FOE78_12785"/>
<dbReference type="InterPro" id="IPR036390">
    <property type="entry name" value="WH_DNA-bd_sf"/>
</dbReference>
<dbReference type="RefSeq" id="WP_143986630.1">
    <property type="nucleotide sequence ID" value="NZ_CP041692.1"/>
</dbReference>
<comment type="similarity">
    <text evidence="1">Belongs to the ROK (NagC/XylR) family.</text>
</comment>
<dbReference type="InterPro" id="IPR036388">
    <property type="entry name" value="WH-like_DNA-bd_sf"/>
</dbReference>
<dbReference type="PANTHER" id="PTHR18964">
    <property type="entry name" value="ROK (REPRESSOR, ORF, KINASE) FAMILY"/>
    <property type="match status" value="1"/>
</dbReference>
<gene>
    <name evidence="3" type="ORF">FOE78_12785</name>
</gene>
<evidence type="ECO:0000256" key="1">
    <source>
        <dbReference type="ARBA" id="ARBA00006479"/>
    </source>
</evidence>
<proteinExistence type="inferred from homology"/>
<keyword evidence="4" id="KW-1185">Reference proteome</keyword>
<dbReference type="EMBL" id="CP041692">
    <property type="protein sequence ID" value="QDP96668.1"/>
    <property type="molecule type" value="Genomic_DNA"/>
</dbReference>
<evidence type="ECO:0000313" key="3">
    <source>
        <dbReference type="EMBL" id="QDP96668.1"/>
    </source>
</evidence>
<accession>A0A516PZS1</accession>
<dbReference type="Pfam" id="PF00480">
    <property type="entry name" value="ROK"/>
    <property type="match status" value="1"/>
</dbReference>
<evidence type="ECO:0000313" key="4">
    <source>
        <dbReference type="Proteomes" id="UP000319263"/>
    </source>
</evidence>
<evidence type="ECO:0000256" key="2">
    <source>
        <dbReference type="SAM" id="MobiDB-lite"/>
    </source>
</evidence>
<dbReference type="AlphaFoldDB" id="A0A516PZS1"/>
<organism evidence="3 4">
    <name type="scientific">Microlunatus elymi</name>
    <dbReference type="NCBI Taxonomy" id="2596828"/>
    <lineage>
        <taxon>Bacteria</taxon>
        <taxon>Bacillati</taxon>
        <taxon>Actinomycetota</taxon>
        <taxon>Actinomycetes</taxon>
        <taxon>Propionibacteriales</taxon>
        <taxon>Propionibacteriaceae</taxon>
        <taxon>Microlunatus</taxon>
    </lineage>
</organism>
<dbReference type="Gene3D" id="3.30.420.40">
    <property type="match status" value="2"/>
</dbReference>
<reference evidence="3 4" key="1">
    <citation type="submission" date="2019-07" db="EMBL/GenBank/DDBJ databases">
        <title>Microlunatus dokdonensis sp. nov. isolated from the rhizospheric soil of the wild plant Elymus tsukushiensis.</title>
        <authorList>
            <person name="Ghim S.-Y."/>
            <person name="Hwang Y.-J."/>
            <person name="Son J.-S."/>
            <person name="Shin J.-H."/>
        </authorList>
    </citation>
    <scope>NUCLEOTIDE SEQUENCE [LARGE SCALE GENOMIC DNA]</scope>
    <source>
        <strain evidence="3 4">KUDC0627</strain>
    </source>
</reference>
<name>A0A516PZS1_9ACTN</name>
<dbReference type="InterPro" id="IPR000600">
    <property type="entry name" value="ROK"/>
</dbReference>
<feature type="region of interest" description="Disordered" evidence="2">
    <location>
        <begin position="405"/>
        <end position="427"/>
    </location>
</feature>
<dbReference type="SUPFAM" id="SSF46785">
    <property type="entry name" value="Winged helix' DNA-binding domain"/>
    <property type="match status" value="1"/>
</dbReference>
<dbReference type="PROSITE" id="PS01125">
    <property type="entry name" value="ROK"/>
    <property type="match status" value="1"/>
</dbReference>
<dbReference type="InterPro" id="IPR049874">
    <property type="entry name" value="ROK_cs"/>
</dbReference>
<dbReference type="Proteomes" id="UP000319263">
    <property type="component" value="Chromosome"/>
</dbReference>
<dbReference type="Gene3D" id="1.10.10.10">
    <property type="entry name" value="Winged helix-like DNA-binding domain superfamily/Winged helix DNA-binding domain"/>
    <property type="match status" value="1"/>
</dbReference>
<dbReference type="OrthoDB" id="3225083at2"/>
<protein>
    <submittedName>
        <fullName evidence="3">ROK family protein</fullName>
    </submittedName>
</protein>
<dbReference type="InterPro" id="IPR043129">
    <property type="entry name" value="ATPase_NBD"/>
</dbReference>
<dbReference type="SUPFAM" id="SSF53067">
    <property type="entry name" value="Actin-like ATPase domain"/>
    <property type="match status" value="1"/>
</dbReference>
<sequence length="427" mass="46287">MIMKIRRDGKVPATTRDIRQASRLSVLRGIYATGTPTRGELTQLTGLSFATVSTVITELLMIGLVTEAGREDSGIGRPRARLKIAEDFGRLIGVDVAETYVAVDVFDSALRRRHRQQRPIRELSDPGYVIGQVVEAVREATDGQLDHDLLGAGLSFPGRVRVAAGVSVFAPNWGWDNVPVRDLLAERLPVELLIDNPLKATTVAELWFGQGRSIGDLVTVVLGTGVGAGIAIGGQLVRGVSNDAGEWGHSTLVLDGERCRCGRRGCVEAYIGVPGLMRAFGRQFGNRHRYLATARQSDFVLELARGLGAGEPEAEWTIDWFSHCLGNALAGLVNVLNPSAVVLSSWAAQQLAPWLLDRTRTVLRGELASASLQTELLLSEVDDPVPLGMATLALQDKITKLVQSRRAAERPMAPTLDRQDQQPEPRS</sequence>